<evidence type="ECO:0000256" key="7">
    <source>
        <dbReference type="ARBA" id="ARBA00022824"/>
    </source>
</evidence>
<protein>
    <submittedName>
        <fullName evidence="12">Fin bud initiation factor homolog</fullName>
    </submittedName>
</protein>
<gene>
    <name evidence="12" type="primary">FIBIN</name>
</gene>
<dbReference type="PANTHER" id="PTHR31185">
    <property type="entry name" value="FIN BUD INITIATION FACTOR FIBIN"/>
    <property type="match status" value="1"/>
</dbReference>
<dbReference type="GO" id="GO:0005576">
    <property type="term" value="C:extracellular region"/>
    <property type="evidence" value="ECO:0007669"/>
    <property type="project" value="UniProtKB-SubCell"/>
</dbReference>
<dbReference type="Proteomes" id="UP000694546">
    <property type="component" value="Chromosome 9"/>
</dbReference>
<dbReference type="GO" id="GO:0005783">
    <property type="term" value="C:endoplasmic reticulum"/>
    <property type="evidence" value="ECO:0007669"/>
    <property type="project" value="UniProtKB-SubCell"/>
</dbReference>
<dbReference type="PANTHER" id="PTHR31185:SF0">
    <property type="entry name" value="FIN BUD INITIATION FACTOR HOMOLOG"/>
    <property type="match status" value="1"/>
</dbReference>
<accession>A0A8C4ZTA3</accession>
<evidence type="ECO:0000313" key="12">
    <source>
        <dbReference type="Ensembl" id="ENSGMOP00000020190.2"/>
    </source>
</evidence>
<evidence type="ECO:0000313" key="13">
    <source>
        <dbReference type="Proteomes" id="UP000694546"/>
    </source>
</evidence>
<keyword evidence="9" id="KW-1015">Disulfide bond</keyword>
<sequence length="208" mass="23826">MVEELLGGFPAFSCLYSLCLGRLSGPLQPELSNGTFHHFFVPDGDFEEYDDPEKCQMLFRFSDARRCDANEDSDSVIRDDFIIARHQVEDTARLLDGIVRTISYDLDGDEGYGKYLRRELSQIFEAFTSVDASLLELEVKFKQSQESDQREEHQLNGLVVKPLDDVKRLIRETKDISLGLKDQQELLSLVVRSHGARLSRLKTDYLNV</sequence>
<evidence type="ECO:0000256" key="2">
    <source>
        <dbReference type="ARBA" id="ARBA00004555"/>
    </source>
</evidence>
<evidence type="ECO:0000256" key="10">
    <source>
        <dbReference type="ARBA" id="ARBA00023180"/>
    </source>
</evidence>
<dbReference type="InterPro" id="IPR026772">
    <property type="entry name" value="Fibin"/>
</dbReference>
<comment type="similarity">
    <text evidence="4">Belongs to the FIBIN family.</text>
</comment>
<keyword evidence="6" id="KW-0732">Signal</keyword>
<evidence type="ECO:0000256" key="4">
    <source>
        <dbReference type="ARBA" id="ARBA00007437"/>
    </source>
</evidence>
<dbReference type="Pfam" id="PF15819">
    <property type="entry name" value="Fibin"/>
    <property type="match status" value="1"/>
</dbReference>
<evidence type="ECO:0000256" key="11">
    <source>
        <dbReference type="ARBA" id="ARBA00025913"/>
    </source>
</evidence>
<dbReference type="GeneTree" id="ENSGT00390000007623"/>
<comment type="subunit">
    <text evidence="11">Homodimer; disulfide-linked. Seems to also exist as monomers.</text>
</comment>
<reference evidence="12" key="2">
    <citation type="submission" date="2025-09" db="UniProtKB">
        <authorList>
            <consortium name="Ensembl"/>
        </authorList>
    </citation>
    <scope>IDENTIFICATION</scope>
</reference>
<evidence type="ECO:0000256" key="1">
    <source>
        <dbReference type="ARBA" id="ARBA00004240"/>
    </source>
</evidence>
<keyword evidence="7" id="KW-0256">Endoplasmic reticulum</keyword>
<evidence type="ECO:0000256" key="8">
    <source>
        <dbReference type="ARBA" id="ARBA00023034"/>
    </source>
</evidence>
<keyword evidence="5" id="KW-0964">Secreted</keyword>
<evidence type="ECO:0000256" key="6">
    <source>
        <dbReference type="ARBA" id="ARBA00022729"/>
    </source>
</evidence>
<reference evidence="12" key="1">
    <citation type="submission" date="2025-08" db="UniProtKB">
        <authorList>
            <consortium name="Ensembl"/>
        </authorList>
    </citation>
    <scope>IDENTIFICATION</scope>
</reference>
<evidence type="ECO:0000256" key="5">
    <source>
        <dbReference type="ARBA" id="ARBA00022525"/>
    </source>
</evidence>
<name>A0A8C4ZTA3_GADMO</name>
<keyword evidence="13" id="KW-1185">Reference proteome</keyword>
<keyword evidence="10" id="KW-0325">Glycoprotein</keyword>
<keyword evidence="8" id="KW-0333">Golgi apparatus</keyword>
<evidence type="ECO:0000256" key="3">
    <source>
        <dbReference type="ARBA" id="ARBA00004613"/>
    </source>
</evidence>
<proteinExistence type="inferred from homology"/>
<organism evidence="12 13">
    <name type="scientific">Gadus morhua</name>
    <name type="common">Atlantic cod</name>
    <dbReference type="NCBI Taxonomy" id="8049"/>
    <lineage>
        <taxon>Eukaryota</taxon>
        <taxon>Metazoa</taxon>
        <taxon>Chordata</taxon>
        <taxon>Craniata</taxon>
        <taxon>Vertebrata</taxon>
        <taxon>Euteleostomi</taxon>
        <taxon>Actinopterygii</taxon>
        <taxon>Neopterygii</taxon>
        <taxon>Teleostei</taxon>
        <taxon>Neoteleostei</taxon>
        <taxon>Acanthomorphata</taxon>
        <taxon>Zeiogadaria</taxon>
        <taxon>Gadariae</taxon>
        <taxon>Gadiformes</taxon>
        <taxon>Gadoidei</taxon>
        <taxon>Gadidae</taxon>
        <taxon>Gadus</taxon>
    </lineage>
</organism>
<dbReference type="OMA" id="MMDPVPL"/>
<dbReference type="GO" id="GO:0005794">
    <property type="term" value="C:Golgi apparatus"/>
    <property type="evidence" value="ECO:0007669"/>
    <property type="project" value="UniProtKB-SubCell"/>
</dbReference>
<dbReference type="AlphaFoldDB" id="A0A8C4ZTA3"/>
<dbReference type="Ensembl" id="ENSGMOT00000020688.2">
    <property type="protein sequence ID" value="ENSGMOP00000020190.2"/>
    <property type="gene ID" value="ENSGMOG00000018802.2"/>
</dbReference>
<comment type="subcellular location">
    <subcellularLocation>
        <location evidence="1">Endoplasmic reticulum</location>
    </subcellularLocation>
    <subcellularLocation>
        <location evidence="2">Golgi apparatus</location>
    </subcellularLocation>
    <subcellularLocation>
        <location evidence="3">Secreted</location>
    </subcellularLocation>
</comment>
<evidence type="ECO:0000256" key="9">
    <source>
        <dbReference type="ARBA" id="ARBA00023157"/>
    </source>
</evidence>